<proteinExistence type="predicted"/>
<keyword evidence="3" id="KW-1185">Reference proteome</keyword>
<protein>
    <submittedName>
        <fullName evidence="2">Uncharacterized protein</fullName>
    </submittedName>
</protein>
<feature type="region of interest" description="Disordered" evidence="1">
    <location>
        <begin position="403"/>
        <end position="424"/>
    </location>
</feature>
<feature type="compositionally biased region" description="Basic residues" evidence="1">
    <location>
        <begin position="406"/>
        <end position="417"/>
    </location>
</feature>
<feature type="compositionally biased region" description="Polar residues" evidence="1">
    <location>
        <begin position="9"/>
        <end position="22"/>
    </location>
</feature>
<gene>
    <name evidence="2" type="ORF">L207DRAFT_636775</name>
</gene>
<dbReference type="OrthoDB" id="3542743at2759"/>
<dbReference type="EMBL" id="KZ613950">
    <property type="protein sequence ID" value="PMD36866.1"/>
    <property type="molecule type" value="Genomic_DNA"/>
</dbReference>
<evidence type="ECO:0000313" key="3">
    <source>
        <dbReference type="Proteomes" id="UP000235786"/>
    </source>
</evidence>
<reference evidence="2 3" key="1">
    <citation type="submission" date="2016-04" db="EMBL/GenBank/DDBJ databases">
        <title>A degradative enzymes factory behind the ericoid mycorrhizal symbiosis.</title>
        <authorList>
            <consortium name="DOE Joint Genome Institute"/>
            <person name="Martino E."/>
            <person name="Morin E."/>
            <person name="Grelet G."/>
            <person name="Kuo A."/>
            <person name="Kohler A."/>
            <person name="Daghino S."/>
            <person name="Barry K."/>
            <person name="Choi C."/>
            <person name="Cichocki N."/>
            <person name="Clum A."/>
            <person name="Copeland A."/>
            <person name="Hainaut M."/>
            <person name="Haridas S."/>
            <person name="Labutti K."/>
            <person name="Lindquist E."/>
            <person name="Lipzen A."/>
            <person name="Khouja H.-R."/>
            <person name="Murat C."/>
            <person name="Ohm R."/>
            <person name="Olson A."/>
            <person name="Spatafora J."/>
            <person name="Veneault-Fourrey C."/>
            <person name="Henrissat B."/>
            <person name="Grigoriev I."/>
            <person name="Martin F."/>
            <person name="Perotto S."/>
        </authorList>
    </citation>
    <scope>NUCLEOTIDE SEQUENCE [LARGE SCALE GENOMIC DNA]</scope>
    <source>
        <strain evidence="2 3">F</strain>
    </source>
</reference>
<dbReference type="STRING" id="1149755.A0A2J6RED6"/>
<dbReference type="AlphaFoldDB" id="A0A2J6RED6"/>
<dbReference type="PANTHER" id="PTHR35392:SF5">
    <property type="entry name" value="ZN(2)-C6 FUNGAL-TYPE DOMAIN-CONTAINING PROTEIN"/>
    <property type="match status" value="1"/>
</dbReference>
<sequence>MASQKRTDNFNTYHRSLSQSGAPQPYLPEPLNGNNDNSARVPEQHPAQHGHGVNWEVIHDEAPARPASPRDSLLQELDHCVASGLPNHIIYLGDKRNHDENLVECDTIFTEFASWGQTSDAPSALGAEVTVSAGLVGNGFQYTVDTLQMPVSTNPGEDFQSYLHGLFEIEGSDGAVEENESANLFTRNTAPFEQSPTDFFLADKSSSYAAPLNGGFESRLLEHSINSEQDNVPFQQSHNHGLTPSISHPLNYPKNVGFDWNQMMAFGRPVDFFDDPFTILPPQTFQATYIPHYTPASSALDSHSARLCLNEVFQISTRPIYPENTLIPGNIFVPSNALQYGTCHNSESLNPLGYHHSPEKVISHDENAVAVNSETTEKEDLLPEPLNWHHILSTELRPHEAIKDVKQKRKSGRRHGRLRPETARHAREMRQLRACLPCVIMKMSCSPGDICKRCSALSLNSLGTRICTRAHLEDFNDLLFPVQFVSHLRQNSVSRLSSELNLGFVGIDIDVSLTCGSEYPPLYLAVSEFVPKSCQVAGVPTIGTRSANGLPLFEHHYPPPIAFRSACTDLVERCRNHIKLVVKQERKFPSLVTESGHKINSLSLKAIVRYHGSIRSSRTSAILDKAMMLRAIYVFMATTLTITESSKNYLIDHLRKPTRTEYDSNIASRLLNRQIKSAMHTLRQQIMREVLEELEKELKTRSKAVWAPCFCVALILCMCVEDAQIAMDAFAMHTRILGAEQDTPSSQATIEACRKLDDLLFIHLLELFHGIYKTHQSSKALNSSRGYNPIRDGPDIDVNEGLDQESADLVLEFCQIMVEHETEIVERAAKPSFANDHDSLARHMAFREGNSGRLVSSFLKSFY</sequence>
<dbReference type="Proteomes" id="UP000235786">
    <property type="component" value="Unassembled WGS sequence"/>
</dbReference>
<name>A0A2J6RED6_HYAVF</name>
<organism evidence="2 3">
    <name type="scientific">Hyaloscypha variabilis (strain UAMH 11265 / GT02V1 / F)</name>
    <name type="common">Meliniomyces variabilis</name>
    <dbReference type="NCBI Taxonomy" id="1149755"/>
    <lineage>
        <taxon>Eukaryota</taxon>
        <taxon>Fungi</taxon>
        <taxon>Dikarya</taxon>
        <taxon>Ascomycota</taxon>
        <taxon>Pezizomycotina</taxon>
        <taxon>Leotiomycetes</taxon>
        <taxon>Helotiales</taxon>
        <taxon>Hyaloscyphaceae</taxon>
        <taxon>Hyaloscypha</taxon>
        <taxon>Hyaloscypha variabilis</taxon>
    </lineage>
</organism>
<evidence type="ECO:0000256" key="1">
    <source>
        <dbReference type="SAM" id="MobiDB-lite"/>
    </source>
</evidence>
<evidence type="ECO:0000313" key="2">
    <source>
        <dbReference type="EMBL" id="PMD36866.1"/>
    </source>
</evidence>
<dbReference type="PANTHER" id="PTHR35392">
    <property type="entry name" value="ZN(II)2CYS6 TRANSCRIPTION FACTOR (EUROFUNG)-RELATED-RELATED"/>
    <property type="match status" value="1"/>
</dbReference>
<dbReference type="InterPro" id="IPR052973">
    <property type="entry name" value="Fungal_sec-metab_reg_TF"/>
</dbReference>
<accession>A0A2J6RED6</accession>
<feature type="region of interest" description="Disordered" evidence="1">
    <location>
        <begin position="1"/>
        <end position="48"/>
    </location>
</feature>